<name>A0ABT9Z9V1_9BACI</name>
<dbReference type="RefSeq" id="WP_307336039.1">
    <property type="nucleotide sequence ID" value="NZ_JAUSUD010000001.1"/>
</dbReference>
<dbReference type="Proteomes" id="UP001234495">
    <property type="component" value="Unassembled WGS sequence"/>
</dbReference>
<comment type="caution">
    <text evidence="1">The sequence shown here is derived from an EMBL/GenBank/DDBJ whole genome shotgun (WGS) entry which is preliminary data.</text>
</comment>
<evidence type="ECO:0000313" key="1">
    <source>
        <dbReference type="EMBL" id="MDQ0229022.1"/>
    </source>
</evidence>
<proteinExistence type="predicted"/>
<protein>
    <submittedName>
        <fullName evidence="1">Uncharacterized protein</fullName>
    </submittedName>
</protein>
<gene>
    <name evidence="1" type="ORF">J2S19_000272</name>
</gene>
<sequence>MLTTQTYIQDVKQNLQKASEKLIQQIRHSVNFQYDERVKVLDYTAFTQVNELSIMMYSMDRSANEVFYQGEEKHLFAGSYEVLEDISFYPVSDEELDIFWEFYGQNDEELSRMETEVIVAWFIDCWKQAGGQNAKVHSYFSFHDVDKCYDLHDDKWITDGDKWE</sequence>
<accession>A0ABT9Z9V1</accession>
<evidence type="ECO:0000313" key="2">
    <source>
        <dbReference type="Proteomes" id="UP001234495"/>
    </source>
</evidence>
<dbReference type="EMBL" id="JAUSUD010000001">
    <property type="protein sequence ID" value="MDQ0229022.1"/>
    <property type="molecule type" value="Genomic_DNA"/>
</dbReference>
<organism evidence="1 2">
    <name type="scientific">Metabacillus malikii</name>
    <dbReference type="NCBI Taxonomy" id="1504265"/>
    <lineage>
        <taxon>Bacteria</taxon>
        <taxon>Bacillati</taxon>
        <taxon>Bacillota</taxon>
        <taxon>Bacilli</taxon>
        <taxon>Bacillales</taxon>
        <taxon>Bacillaceae</taxon>
        <taxon>Metabacillus</taxon>
    </lineage>
</organism>
<reference evidence="1 2" key="1">
    <citation type="submission" date="2023-07" db="EMBL/GenBank/DDBJ databases">
        <title>Genomic Encyclopedia of Type Strains, Phase IV (KMG-IV): sequencing the most valuable type-strain genomes for metagenomic binning, comparative biology and taxonomic classification.</title>
        <authorList>
            <person name="Goeker M."/>
        </authorList>
    </citation>
    <scope>NUCLEOTIDE SEQUENCE [LARGE SCALE GENOMIC DNA]</scope>
    <source>
        <strain evidence="1 2">DSM 29005</strain>
    </source>
</reference>
<keyword evidence="2" id="KW-1185">Reference proteome</keyword>